<name>X0TUM8_9ZZZZ</name>
<reference evidence="1" key="1">
    <citation type="journal article" date="2014" name="Front. Microbiol.">
        <title>High frequency of phylogenetically diverse reductive dehalogenase-homologous genes in deep subseafloor sedimentary metagenomes.</title>
        <authorList>
            <person name="Kawai M."/>
            <person name="Futagami T."/>
            <person name="Toyoda A."/>
            <person name="Takaki Y."/>
            <person name="Nishi S."/>
            <person name="Hori S."/>
            <person name="Arai W."/>
            <person name="Tsubouchi T."/>
            <person name="Morono Y."/>
            <person name="Uchiyama I."/>
            <person name="Ito T."/>
            <person name="Fujiyama A."/>
            <person name="Inagaki F."/>
            <person name="Takami H."/>
        </authorList>
    </citation>
    <scope>NUCLEOTIDE SEQUENCE</scope>
    <source>
        <strain evidence="1">Expedition CK06-06</strain>
    </source>
</reference>
<protein>
    <submittedName>
        <fullName evidence="1">Uncharacterized protein</fullName>
    </submittedName>
</protein>
<dbReference type="InterPro" id="IPR013783">
    <property type="entry name" value="Ig-like_fold"/>
</dbReference>
<organism evidence="1">
    <name type="scientific">marine sediment metagenome</name>
    <dbReference type="NCBI Taxonomy" id="412755"/>
    <lineage>
        <taxon>unclassified sequences</taxon>
        <taxon>metagenomes</taxon>
        <taxon>ecological metagenomes</taxon>
    </lineage>
</organism>
<accession>X0TUM8</accession>
<proteinExistence type="predicted"/>
<dbReference type="EMBL" id="BARS01018116">
    <property type="protein sequence ID" value="GAF90901.1"/>
    <property type="molecule type" value="Genomic_DNA"/>
</dbReference>
<dbReference type="Pfam" id="PF17957">
    <property type="entry name" value="Big_7"/>
    <property type="match status" value="1"/>
</dbReference>
<dbReference type="AlphaFoldDB" id="X0TUM8"/>
<feature type="non-terminal residue" evidence="1">
    <location>
        <position position="277"/>
    </location>
</feature>
<sequence length="277" mass="30242">APDLWFEDADGDGNNDLMVELAFATTPLCCCHGCRVGSINNHGQVAWVWNPTRHGFVVLPEDTDDDGVPDTWFRDDNGDGWNDLARDLGPNIDTVTLSDSGVVVGTEIVWGKDDYFLRWQIDESGNVELVAKERGATFMTGVNNLGQAVGYTPKHMPKYEVKYTTILWEPDLRIIDLLDLLDNPSKTTQNLEGRDISNTGYIVGTLYGTYPYDYPTYIEGFVAVPIAQNAPPEVSISSPADGATFDSGATINFSGTASDPEDGDLTSSMVWTSIIDG</sequence>
<evidence type="ECO:0000313" key="1">
    <source>
        <dbReference type="EMBL" id="GAF90901.1"/>
    </source>
</evidence>
<dbReference type="Gene3D" id="2.60.40.10">
    <property type="entry name" value="Immunoglobulins"/>
    <property type="match status" value="1"/>
</dbReference>
<comment type="caution">
    <text evidence="1">The sequence shown here is derived from an EMBL/GenBank/DDBJ whole genome shotgun (WGS) entry which is preliminary data.</text>
</comment>
<feature type="non-terminal residue" evidence="1">
    <location>
        <position position="1"/>
    </location>
</feature>
<gene>
    <name evidence="1" type="ORF">S01H1_29529</name>
</gene>